<protein>
    <recommendedName>
        <fullName evidence="3">DUF951 domain-containing protein</fullName>
    </recommendedName>
</protein>
<dbReference type="PIRSF" id="PIRSF037263">
    <property type="entry name" value="DUF951_bac"/>
    <property type="match status" value="1"/>
</dbReference>
<evidence type="ECO:0000313" key="1">
    <source>
        <dbReference type="EMBL" id="REE56361.1"/>
    </source>
</evidence>
<comment type="caution">
    <text evidence="1">The sequence shown here is derived from an EMBL/GenBank/DDBJ whole genome shotgun (WGS) entry which is preliminary data.</text>
</comment>
<dbReference type="PANTHER" id="PTHR38455">
    <property type="entry name" value="HYPOTHETICAL CYTOSOLIC PROTEIN"/>
    <property type="match status" value="1"/>
</dbReference>
<organism evidence="1 2">
    <name type="scientific">Paenibacillus taihuensis</name>
    <dbReference type="NCBI Taxonomy" id="1156355"/>
    <lineage>
        <taxon>Bacteria</taxon>
        <taxon>Bacillati</taxon>
        <taxon>Bacillota</taxon>
        <taxon>Bacilli</taxon>
        <taxon>Bacillales</taxon>
        <taxon>Paenibacillaceae</taxon>
        <taxon>Paenibacillus</taxon>
    </lineage>
</organism>
<name>A0A3D9Q124_9BACL</name>
<dbReference type="EMBL" id="QTTN01000062">
    <property type="protein sequence ID" value="REE56361.1"/>
    <property type="molecule type" value="Genomic_DNA"/>
</dbReference>
<dbReference type="RefSeq" id="WP_116192603.1">
    <property type="nucleotide sequence ID" value="NZ_QTTN01000062.1"/>
</dbReference>
<gene>
    <name evidence="1" type="ORF">A8990_1627</name>
</gene>
<accession>A0A3D9Q124</accession>
<dbReference type="PANTHER" id="PTHR38455:SF1">
    <property type="entry name" value="DUF951 DOMAIN-CONTAINING PROTEIN"/>
    <property type="match status" value="1"/>
</dbReference>
<reference evidence="1 2" key="1">
    <citation type="submission" date="2018-08" db="EMBL/GenBank/DDBJ databases">
        <title>Genomic Encyclopedia of Type Strains, Phase III (KMG-III): the genomes of soil and plant-associated and newly described type strains.</title>
        <authorList>
            <person name="Whitman W."/>
        </authorList>
    </citation>
    <scope>NUCLEOTIDE SEQUENCE [LARGE SCALE GENOMIC DNA]</scope>
    <source>
        <strain evidence="1 2">CGMCC 1.10966</strain>
    </source>
</reference>
<dbReference type="Proteomes" id="UP000256304">
    <property type="component" value="Unassembled WGS sequence"/>
</dbReference>
<dbReference type="AlphaFoldDB" id="A0A3D9Q124"/>
<proteinExistence type="predicted"/>
<evidence type="ECO:0000313" key="2">
    <source>
        <dbReference type="Proteomes" id="UP000256304"/>
    </source>
</evidence>
<dbReference type="OrthoDB" id="9802710at2"/>
<dbReference type="InterPro" id="IPR009296">
    <property type="entry name" value="DUF951"/>
</dbReference>
<evidence type="ECO:0008006" key="3">
    <source>
        <dbReference type="Google" id="ProtNLM"/>
    </source>
</evidence>
<keyword evidence="2" id="KW-1185">Reference proteome</keyword>
<dbReference type="Pfam" id="PF06107">
    <property type="entry name" value="DUF951"/>
    <property type="match status" value="1"/>
</dbReference>
<sequence>MERKQFELGDIVQMKKQHPCGTNEMEIIRMGMDIRIKCVGCKHSVLIPRAKFEKNMKKVLRSKAAEGEKEGEGGASTII</sequence>